<dbReference type="SUPFAM" id="SSF55144">
    <property type="entry name" value="LigT-like"/>
    <property type="match status" value="1"/>
</dbReference>
<evidence type="ECO:0000256" key="2">
    <source>
        <dbReference type="HAMAP-Rule" id="MF_01940"/>
    </source>
</evidence>
<dbReference type="InterPro" id="IPR009097">
    <property type="entry name" value="Cyclic_Pdiesterase"/>
</dbReference>
<dbReference type="EMBL" id="LUUI01000126">
    <property type="protein sequence ID" value="OAI12832.1"/>
    <property type="molecule type" value="Genomic_DNA"/>
</dbReference>
<organism evidence="4 5">
    <name type="scientific">Methylomonas lenta</name>
    <dbReference type="NCBI Taxonomy" id="980561"/>
    <lineage>
        <taxon>Bacteria</taxon>
        <taxon>Pseudomonadati</taxon>
        <taxon>Pseudomonadota</taxon>
        <taxon>Gammaproteobacteria</taxon>
        <taxon>Methylococcales</taxon>
        <taxon>Methylococcaceae</taxon>
        <taxon>Methylomonas</taxon>
    </lineage>
</organism>
<dbReference type="InterPro" id="IPR014051">
    <property type="entry name" value="Phosphoesterase_HXTX"/>
</dbReference>
<dbReference type="EC" id="3.1.4.58" evidence="2"/>
<sequence length="169" mass="19224">MKRLFFALWPDQNTRQQCQQVIQSLPGQGKPVVANNLHVTLVFLGNIDQARQIAITKAANTIDIQPMRLIFNHLNFWKKPAVVCLVAEQVDPAVSNLVAQLSMSARQLGIELDDRPYKPHITLLRKAKSQVNIDFNPIHWQSNSFCLVESCSTTSGVEYRVIERWTMPD</sequence>
<proteinExistence type="inferred from homology"/>
<evidence type="ECO:0000259" key="3">
    <source>
        <dbReference type="Pfam" id="PF02834"/>
    </source>
</evidence>
<feature type="short sequence motif" description="HXTX 2" evidence="2">
    <location>
        <begin position="120"/>
        <end position="123"/>
    </location>
</feature>
<keyword evidence="1 2" id="KW-0378">Hydrolase</keyword>
<feature type="active site" description="Proton donor" evidence="2">
    <location>
        <position position="38"/>
    </location>
</feature>
<gene>
    <name evidence="4" type="ORF">A1359_13090</name>
</gene>
<dbReference type="OrthoDB" id="7061261at2"/>
<dbReference type="Proteomes" id="UP000078476">
    <property type="component" value="Unassembled WGS sequence"/>
</dbReference>
<dbReference type="PANTHER" id="PTHR35561">
    <property type="entry name" value="RNA 2',3'-CYCLIC PHOSPHODIESTERASE"/>
    <property type="match status" value="1"/>
</dbReference>
<feature type="short sequence motif" description="HXTX 1" evidence="2">
    <location>
        <begin position="38"/>
        <end position="41"/>
    </location>
</feature>
<dbReference type="GO" id="GO:0004113">
    <property type="term" value="F:2',3'-cyclic-nucleotide 3'-phosphodiesterase activity"/>
    <property type="evidence" value="ECO:0007669"/>
    <property type="project" value="InterPro"/>
</dbReference>
<protein>
    <recommendedName>
        <fullName evidence="2">RNA 2',3'-cyclic phosphodiesterase</fullName>
        <shortName evidence="2">RNA 2',3'-CPDase</shortName>
        <ecNumber evidence="2">3.1.4.58</ecNumber>
    </recommendedName>
</protein>
<evidence type="ECO:0000313" key="4">
    <source>
        <dbReference type="EMBL" id="OAI12832.1"/>
    </source>
</evidence>
<comment type="function">
    <text evidence="2">Hydrolyzes RNA 2',3'-cyclic phosphodiester to an RNA 2'-phosphomonoester.</text>
</comment>
<dbReference type="PANTHER" id="PTHR35561:SF1">
    <property type="entry name" value="RNA 2',3'-CYCLIC PHOSPHODIESTERASE"/>
    <property type="match status" value="1"/>
</dbReference>
<accession>A0A177N4K9</accession>
<dbReference type="AlphaFoldDB" id="A0A177N4K9"/>
<reference evidence="4 5" key="1">
    <citation type="submission" date="2016-03" db="EMBL/GenBank/DDBJ databases">
        <authorList>
            <person name="Ploux O."/>
        </authorList>
    </citation>
    <scope>NUCLEOTIDE SEQUENCE [LARGE SCALE GENOMIC DNA]</scope>
    <source>
        <strain evidence="4 5">R-45370</strain>
    </source>
</reference>
<dbReference type="NCBIfam" id="TIGR02258">
    <property type="entry name" value="2_5_ligase"/>
    <property type="match status" value="1"/>
</dbReference>
<evidence type="ECO:0000313" key="5">
    <source>
        <dbReference type="Proteomes" id="UP000078476"/>
    </source>
</evidence>
<feature type="domain" description="Phosphoesterase HXTX" evidence="3">
    <location>
        <begin position="87"/>
        <end position="128"/>
    </location>
</feature>
<name>A0A177N4K9_9GAMM</name>
<comment type="catalytic activity">
    <reaction evidence="2">
        <text>a 3'-end 2',3'-cyclophospho-ribonucleotide-RNA + H2O = a 3'-end 2'-phospho-ribonucleotide-RNA + H(+)</text>
        <dbReference type="Rhea" id="RHEA:11828"/>
        <dbReference type="Rhea" id="RHEA-COMP:10464"/>
        <dbReference type="Rhea" id="RHEA-COMP:17353"/>
        <dbReference type="ChEBI" id="CHEBI:15377"/>
        <dbReference type="ChEBI" id="CHEBI:15378"/>
        <dbReference type="ChEBI" id="CHEBI:83064"/>
        <dbReference type="ChEBI" id="CHEBI:173113"/>
        <dbReference type="EC" id="3.1.4.58"/>
    </reaction>
</comment>
<keyword evidence="5" id="KW-1185">Reference proteome</keyword>
<feature type="active site" description="Proton acceptor" evidence="2">
    <location>
        <position position="120"/>
    </location>
</feature>
<dbReference type="InterPro" id="IPR004175">
    <property type="entry name" value="RNA_CPDase"/>
</dbReference>
<comment type="caution">
    <text evidence="4">The sequence shown here is derived from an EMBL/GenBank/DDBJ whole genome shotgun (WGS) entry which is preliminary data.</text>
</comment>
<dbReference type="Pfam" id="PF02834">
    <property type="entry name" value="LigT_PEase"/>
    <property type="match status" value="2"/>
</dbReference>
<dbReference type="HAMAP" id="MF_01940">
    <property type="entry name" value="RNA_CPDase"/>
    <property type="match status" value="1"/>
</dbReference>
<evidence type="ECO:0000256" key="1">
    <source>
        <dbReference type="ARBA" id="ARBA00022801"/>
    </source>
</evidence>
<dbReference type="RefSeq" id="WP_066984903.1">
    <property type="nucleotide sequence ID" value="NZ_LUUI01000126.1"/>
</dbReference>
<dbReference type="Gene3D" id="3.90.1140.10">
    <property type="entry name" value="Cyclic phosphodiesterase"/>
    <property type="match status" value="1"/>
</dbReference>
<dbReference type="GO" id="GO:0016874">
    <property type="term" value="F:ligase activity"/>
    <property type="evidence" value="ECO:0007669"/>
    <property type="project" value="UniProtKB-KW"/>
</dbReference>
<feature type="domain" description="Phosphoesterase HXTX" evidence="3">
    <location>
        <begin position="9"/>
        <end position="80"/>
    </location>
</feature>
<keyword evidence="4" id="KW-0436">Ligase</keyword>
<dbReference type="GO" id="GO:0008664">
    <property type="term" value="F:RNA 2',3'-cyclic 3'-phosphodiesterase activity"/>
    <property type="evidence" value="ECO:0007669"/>
    <property type="project" value="UniProtKB-EC"/>
</dbReference>
<dbReference type="STRING" id="980561.A1359_13090"/>
<comment type="similarity">
    <text evidence="2">Belongs to the 2H phosphoesterase superfamily. ThpR family.</text>
</comment>